<dbReference type="EMBL" id="JANIEX010000128">
    <property type="protein sequence ID" value="KAJ3572784.1"/>
    <property type="molecule type" value="Genomic_DNA"/>
</dbReference>
<dbReference type="Pfam" id="PF12937">
    <property type="entry name" value="F-box-like"/>
    <property type="match status" value="1"/>
</dbReference>
<dbReference type="SUPFAM" id="SSF52047">
    <property type="entry name" value="RNI-like"/>
    <property type="match status" value="1"/>
</dbReference>
<evidence type="ECO:0000259" key="1">
    <source>
        <dbReference type="Pfam" id="PF12937"/>
    </source>
</evidence>
<organism evidence="2 3">
    <name type="scientific">Leucocoprinus birnbaumii</name>
    <dbReference type="NCBI Taxonomy" id="56174"/>
    <lineage>
        <taxon>Eukaryota</taxon>
        <taxon>Fungi</taxon>
        <taxon>Dikarya</taxon>
        <taxon>Basidiomycota</taxon>
        <taxon>Agaricomycotina</taxon>
        <taxon>Agaricomycetes</taxon>
        <taxon>Agaricomycetidae</taxon>
        <taxon>Agaricales</taxon>
        <taxon>Agaricineae</taxon>
        <taxon>Agaricaceae</taxon>
        <taxon>Leucocoprinus</taxon>
    </lineage>
</organism>
<sequence length="730" mass="84979">MSLATTTKRRHKPHLRLLRPPFPHLFHSNSVVSEEEYALIVQAVHRARLEATRLAEIECSEGDNEDLYRRRLACEEFISKHEELLHWTRRLPAELLILIFICCTEGNSIIPWNVSQVCRKWRSMALSTPQLWRRVHVRYDWKDESAEKQYVRYLQTDYLKRSAGQSIIFPLIKHNREPGYRIFHALLEHAERWGEAAVETLAYGDPTFSKDIYALKGRLRFLNSFHLKVNEVWPVPRLPLKILREAPQLRHFHLDVSGCWVNGDTAAYLDWPWQQLTHLTLDHRHSDVFHLDLLSHFDNLIYLSLTSLFFFDTDSENLANVTFKACKYLQIDFSSIPDWNIDQDPQTLESQIHCPVLQHLHIIYPSLEGMEHMLFGIIRFFHLHAHHLGSLHWQHHPLTPSNKPGGGSILARVLRESLPLLQLKVLRLSESLLTSYIYEDNAVSYLCDTLHSLVNNRHIFPSLRKLDIDLHLHTNRDAIPQICEALNRLALLEKTAVHDAAYCRPLEMIRLTICRRGAYEIFNFSTGVFESRETHLTQWDILSELEGWSDELKDGWETQVRLEAELEKVKIWAGALDGIIDDTNEMSTTQIEDTLERGLNLGVTDALSLIVRSISDTACDAQANFFWKIYDILRKLQQLSDQYRLEQENSANAVLHIESLFSQWTPLFQAHLTSRRWAHAGKDRIIYVPRHSTLHQDTSTWMFGVYEDLGVADYLETGYLPELTHLEIAS</sequence>
<proteinExistence type="predicted"/>
<reference evidence="2" key="1">
    <citation type="submission" date="2022-07" db="EMBL/GenBank/DDBJ databases">
        <title>Genome Sequence of Leucocoprinus birnbaumii.</title>
        <authorList>
            <person name="Buettner E."/>
        </authorList>
    </citation>
    <scope>NUCLEOTIDE SEQUENCE</scope>
    <source>
        <strain evidence="2">VT141</strain>
    </source>
</reference>
<dbReference type="SUPFAM" id="SSF81383">
    <property type="entry name" value="F-box domain"/>
    <property type="match status" value="1"/>
</dbReference>
<evidence type="ECO:0000313" key="2">
    <source>
        <dbReference type="EMBL" id="KAJ3572784.1"/>
    </source>
</evidence>
<dbReference type="Gene3D" id="3.80.10.10">
    <property type="entry name" value="Ribonuclease Inhibitor"/>
    <property type="match status" value="1"/>
</dbReference>
<dbReference type="Gene3D" id="1.20.1280.50">
    <property type="match status" value="1"/>
</dbReference>
<accession>A0AAD5YUG9</accession>
<evidence type="ECO:0000313" key="3">
    <source>
        <dbReference type="Proteomes" id="UP001213000"/>
    </source>
</evidence>
<dbReference type="InterPro" id="IPR036047">
    <property type="entry name" value="F-box-like_dom_sf"/>
</dbReference>
<dbReference type="Proteomes" id="UP001213000">
    <property type="component" value="Unassembled WGS sequence"/>
</dbReference>
<dbReference type="InterPro" id="IPR001810">
    <property type="entry name" value="F-box_dom"/>
</dbReference>
<feature type="domain" description="F-box" evidence="1">
    <location>
        <begin position="90"/>
        <end position="137"/>
    </location>
</feature>
<dbReference type="InterPro" id="IPR032675">
    <property type="entry name" value="LRR_dom_sf"/>
</dbReference>
<keyword evidence="3" id="KW-1185">Reference proteome</keyword>
<protein>
    <recommendedName>
        <fullName evidence="1">F-box domain-containing protein</fullName>
    </recommendedName>
</protein>
<dbReference type="AlphaFoldDB" id="A0AAD5YUG9"/>
<gene>
    <name evidence="2" type="ORF">NP233_g2850</name>
</gene>
<comment type="caution">
    <text evidence="2">The sequence shown here is derived from an EMBL/GenBank/DDBJ whole genome shotgun (WGS) entry which is preliminary data.</text>
</comment>
<name>A0AAD5YUG9_9AGAR</name>